<dbReference type="GO" id="GO:0016887">
    <property type="term" value="F:ATP hydrolysis activity"/>
    <property type="evidence" value="ECO:0007669"/>
    <property type="project" value="InterPro"/>
</dbReference>
<organism evidence="2 3">
    <name type="scientific">Nocardia arthritidis</name>
    <dbReference type="NCBI Taxonomy" id="228602"/>
    <lineage>
        <taxon>Bacteria</taxon>
        <taxon>Bacillati</taxon>
        <taxon>Actinomycetota</taxon>
        <taxon>Actinomycetes</taxon>
        <taxon>Mycobacteriales</taxon>
        <taxon>Nocardiaceae</taxon>
        <taxon>Nocardia</taxon>
    </lineage>
</organism>
<dbReference type="InterPro" id="IPR003593">
    <property type="entry name" value="AAA+_ATPase"/>
</dbReference>
<keyword evidence="3" id="KW-1185">Reference proteome</keyword>
<dbReference type="RefSeq" id="WP_167477085.1">
    <property type="nucleotide sequence ID" value="NZ_CP046172.1"/>
</dbReference>
<dbReference type="EMBL" id="CP046172">
    <property type="protein sequence ID" value="QIS14725.1"/>
    <property type="molecule type" value="Genomic_DNA"/>
</dbReference>
<dbReference type="AlphaFoldDB" id="A0A6G9YN48"/>
<sequence>MSKFFGSVDEVTRRLTDAGYLPSTDIATAVFLAAHLGKPLLIEGPAGVGKTELARAVATAAAADLVRLQCYEGIDEARALYEWNHAKQLLRITSTEKDGWDATRDHVFTEEFLLARPLLTAIRSSSPTVLLIDELDKADVELEGLLLEVLGDYQISIPELGTVTAIRKPFVILTSNANRDLSEALKRRCLYLHIDYPTAELEKAIVRLKVPDLDAVLAEPVVRVVGALRELPLRKAPSIAETVDWAKTLVALGARNLTSGVVRSTLGVLLKYQADHRLATERLALLRDETGVRGDSA</sequence>
<dbReference type="Pfam" id="PF00004">
    <property type="entry name" value="AAA"/>
    <property type="match status" value="1"/>
</dbReference>
<dbReference type="SMART" id="SM00382">
    <property type="entry name" value="AAA"/>
    <property type="match status" value="1"/>
</dbReference>
<dbReference type="SUPFAM" id="SSF52540">
    <property type="entry name" value="P-loop containing nucleoside triphosphate hydrolases"/>
    <property type="match status" value="1"/>
</dbReference>
<dbReference type="InterPro" id="IPR050764">
    <property type="entry name" value="CbbQ/NirQ/NorQ/GpvN"/>
</dbReference>
<dbReference type="Proteomes" id="UP000503540">
    <property type="component" value="Chromosome"/>
</dbReference>
<name>A0A6G9YN48_9NOCA</name>
<dbReference type="InterPro" id="IPR027417">
    <property type="entry name" value="P-loop_NTPase"/>
</dbReference>
<dbReference type="FunFam" id="3.40.50.300:FF:001005">
    <property type="entry name" value="MoxR family ATPase"/>
    <property type="match status" value="1"/>
</dbReference>
<reference evidence="2 3" key="1">
    <citation type="journal article" date="2019" name="ACS Chem. Biol.">
        <title>Identification and Mobilization of a Cryptic Antibiotic Biosynthesis Gene Locus from a Human-Pathogenic Nocardia Isolate.</title>
        <authorList>
            <person name="Herisse M."/>
            <person name="Ishida K."/>
            <person name="Porter J.L."/>
            <person name="Howden B."/>
            <person name="Hertweck C."/>
            <person name="Stinear T.P."/>
            <person name="Pidot S.J."/>
        </authorList>
    </citation>
    <scope>NUCLEOTIDE SEQUENCE [LARGE SCALE GENOMIC DNA]</scope>
    <source>
        <strain evidence="2 3">AUSMDU00012717</strain>
    </source>
</reference>
<dbReference type="PANTHER" id="PTHR42759">
    <property type="entry name" value="MOXR FAMILY PROTEIN"/>
    <property type="match status" value="1"/>
</dbReference>
<feature type="domain" description="AAA+ ATPase" evidence="1">
    <location>
        <begin position="36"/>
        <end position="200"/>
    </location>
</feature>
<accession>A0A6G9YN48</accession>
<proteinExistence type="predicted"/>
<dbReference type="KEGG" id="nah:F5544_34460"/>
<dbReference type="Gene3D" id="3.40.50.300">
    <property type="entry name" value="P-loop containing nucleotide triphosphate hydrolases"/>
    <property type="match status" value="1"/>
</dbReference>
<dbReference type="PANTHER" id="PTHR42759:SF1">
    <property type="entry name" value="MAGNESIUM-CHELATASE SUBUNIT CHLD"/>
    <property type="match status" value="1"/>
</dbReference>
<evidence type="ECO:0000313" key="3">
    <source>
        <dbReference type="Proteomes" id="UP000503540"/>
    </source>
</evidence>
<evidence type="ECO:0000313" key="2">
    <source>
        <dbReference type="EMBL" id="QIS14725.1"/>
    </source>
</evidence>
<dbReference type="InterPro" id="IPR003959">
    <property type="entry name" value="ATPase_AAA_core"/>
</dbReference>
<dbReference type="GO" id="GO:0005524">
    <property type="term" value="F:ATP binding"/>
    <property type="evidence" value="ECO:0007669"/>
    <property type="project" value="InterPro"/>
</dbReference>
<evidence type="ECO:0000259" key="1">
    <source>
        <dbReference type="SMART" id="SM00382"/>
    </source>
</evidence>
<protein>
    <submittedName>
        <fullName evidence="2">AAA domain-containing protein</fullName>
    </submittedName>
</protein>
<gene>
    <name evidence="2" type="ORF">F5544_34460</name>
</gene>